<keyword evidence="2" id="KW-0677">Repeat</keyword>
<keyword evidence="5" id="KW-0804">Transcription</keyword>
<feature type="domain" description="PTS EIIA type-2" evidence="6">
    <location>
        <begin position="533"/>
        <end position="674"/>
    </location>
</feature>
<feature type="domain" description="PTS EIIB type-2" evidence="7">
    <location>
        <begin position="393"/>
        <end position="480"/>
    </location>
</feature>
<dbReference type="Pfam" id="PF08279">
    <property type="entry name" value="HTH_11"/>
    <property type="match status" value="1"/>
</dbReference>
<dbReference type="InterPro" id="IPR011608">
    <property type="entry name" value="PRD"/>
</dbReference>
<keyword evidence="4" id="KW-0010">Activator</keyword>
<evidence type="ECO:0000256" key="5">
    <source>
        <dbReference type="ARBA" id="ARBA00023163"/>
    </source>
</evidence>
<evidence type="ECO:0000259" key="8">
    <source>
        <dbReference type="PROSITE" id="PS51372"/>
    </source>
</evidence>
<reference evidence="9 10" key="1">
    <citation type="submission" date="2022-06" db="EMBL/GenBank/DDBJ databases">
        <title>Isolation of gut microbiota from human fecal samples.</title>
        <authorList>
            <person name="Pamer E.G."/>
            <person name="Barat B."/>
            <person name="Waligurski E."/>
            <person name="Medina S."/>
            <person name="Paddock L."/>
            <person name="Mostad J."/>
        </authorList>
    </citation>
    <scope>NUCLEOTIDE SEQUENCE [LARGE SCALE GENOMIC DNA]</scope>
    <source>
        <strain evidence="9 10">DFI.6.1</strain>
    </source>
</reference>
<dbReference type="Gene3D" id="3.40.930.10">
    <property type="entry name" value="Mannitol-specific EII, Chain A"/>
    <property type="match status" value="1"/>
</dbReference>
<evidence type="ECO:0000256" key="1">
    <source>
        <dbReference type="ARBA" id="ARBA00022679"/>
    </source>
</evidence>
<sequence length="683" mass="78332">MLLDSRSKDILHFILTQYEYVSLGALMKEFDISRRTTYYAIQKVNAWLSENGVAELEIERNKGIFLTNIQKHAIQTKLQEEKHMSEYVFSPLERIYIMICLMIVIDERITLEYLMNYFFVSRNTVISDLKKITKILKQYHLCMTNETKKGYRIIGDAIKIRAVFFLYINMLDPFIKNEIMNLFDREDMKQYCAKLKSMEAELQVTFVEGTLETLAMLLPLMQTNAQKVRIKGISHKKLASTQECCLVKKYFPSLSDEEACYLTLHLLGSRLQSIPSDVVQYGEDEETRELTRLLVNEFKRVACVEFENQAEIERTLFAHLHTSLYRYKYGIQLGNPMMEEIMNQYAALFAITKKAAQVLSDHIGTPIPDSEIAYLTLHFGGFLRAMKTSVNILKILLVCPNGVSTGNMLKAELQTLLPNATITAAISSKEFMQGNWECDLIVSTIPLKTDLPLVVVHPIMTDVDRIQILKRSMSKTLLQNRSANTKELFQIVKKYVDPSQYKNLYSDLENYIVSLHMIESTASSLLKSHALMDFLDLTHVAIVKEPMGWEQAIHYACRTLLEEEAITENYCASIIAQLQKYGPYMFITPDVVLAHAKSEDGANQLACSLAVFQEKVVFAKKREAKIILVLSTPDAESHLAILQDINQIFSDPANTEKLCRCMEEQEILEELSMILDQLQESFE</sequence>
<evidence type="ECO:0000313" key="9">
    <source>
        <dbReference type="EMBL" id="MCQ5122453.1"/>
    </source>
</evidence>
<dbReference type="PANTHER" id="PTHR30185">
    <property type="entry name" value="CRYPTIC BETA-GLUCOSIDE BGL OPERON ANTITERMINATOR"/>
    <property type="match status" value="1"/>
</dbReference>
<dbReference type="CDD" id="cd05568">
    <property type="entry name" value="PTS_IIB_bgl_like"/>
    <property type="match status" value="1"/>
</dbReference>
<proteinExistence type="predicted"/>
<keyword evidence="1" id="KW-0808">Transferase</keyword>
<dbReference type="InterPro" id="IPR016152">
    <property type="entry name" value="PTrfase/Anion_transptr"/>
</dbReference>
<dbReference type="Gene3D" id="3.40.50.2300">
    <property type="match status" value="1"/>
</dbReference>
<dbReference type="InterPro" id="IPR007737">
    <property type="entry name" value="Mga_HTH"/>
</dbReference>
<dbReference type="PANTHER" id="PTHR30185:SF9">
    <property type="entry name" value="MANNITOL-SPECIFIC PHOSPHOTRANSFERASE ENZYME IIA COMPONENT"/>
    <property type="match status" value="1"/>
</dbReference>
<dbReference type="InterPro" id="IPR036095">
    <property type="entry name" value="PTS_EIIB-like_sf"/>
</dbReference>
<dbReference type="InterPro" id="IPR002178">
    <property type="entry name" value="PTS_EIIA_type-2_dom"/>
</dbReference>
<dbReference type="PROSITE" id="PS51094">
    <property type="entry name" value="PTS_EIIA_TYPE_2"/>
    <property type="match status" value="1"/>
</dbReference>
<protein>
    <submittedName>
        <fullName evidence="9">BglG family transcription antiterminator</fullName>
    </submittedName>
</protein>
<dbReference type="Pfam" id="PF00359">
    <property type="entry name" value="PTS_EIIA_2"/>
    <property type="match status" value="1"/>
</dbReference>
<evidence type="ECO:0000259" key="6">
    <source>
        <dbReference type="PROSITE" id="PS51094"/>
    </source>
</evidence>
<dbReference type="PROSITE" id="PS51099">
    <property type="entry name" value="PTS_EIIB_TYPE_2"/>
    <property type="match status" value="1"/>
</dbReference>
<accession>A0ABT1SN96</accession>
<dbReference type="InterPro" id="IPR036634">
    <property type="entry name" value="PRD_sf"/>
</dbReference>
<dbReference type="InterPro" id="IPR013196">
    <property type="entry name" value="HTH_11"/>
</dbReference>
<dbReference type="SUPFAM" id="SSF63520">
    <property type="entry name" value="PTS-regulatory domain, PRD"/>
    <property type="match status" value="1"/>
</dbReference>
<dbReference type="EMBL" id="JANGCH010000015">
    <property type="protein sequence ID" value="MCQ5122453.1"/>
    <property type="molecule type" value="Genomic_DNA"/>
</dbReference>
<dbReference type="InterPro" id="IPR050661">
    <property type="entry name" value="BglG_antiterminators"/>
</dbReference>
<keyword evidence="3" id="KW-0805">Transcription regulation</keyword>
<dbReference type="Pfam" id="PF05043">
    <property type="entry name" value="Mga"/>
    <property type="match status" value="1"/>
</dbReference>
<comment type="caution">
    <text evidence="9">The sequence shown here is derived from an EMBL/GenBank/DDBJ whole genome shotgun (WGS) entry which is preliminary data.</text>
</comment>
<dbReference type="SUPFAM" id="SSF52794">
    <property type="entry name" value="PTS system IIB component-like"/>
    <property type="match status" value="1"/>
</dbReference>
<feature type="domain" description="PRD" evidence="8">
    <location>
        <begin position="282"/>
        <end position="389"/>
    </location>
</feature>
<evidence type="ECO:0000256" key="2">
    <source>
        <dbReference type="ARBA" id="ARBA00022737"/>
    </source>
</evidence>
<evidence type="ECO:0000256" key="3">
    <source>
        <dbReference type="ARBA" id="ARBA00023015"/>
    </source>
</evidence>
<dbReference type="PROSITE" id="PS51372">
    <property type="entry name" value="PRD_2"/>
    <property type="match status" value="1"/>
</dbReference>
<keyword evidence="10" id="KW-1185">Reference proteome</keyword>
<evidence type="ECO:0000259" key="7">
    <source>
        <dbReference type="PROSITE" id="PS51099"/>
    </source>
</evidence>
<evidence type="ECO:0000256" key="4">
    <source>
        <dbReference type="ARBA" id="ARBA00023159"/>
    </source>
</evidence>
<dbReference type="Pfam" id="PF00874">
    <property type="entry name" value="PRD"/>
    <property type="match status" value="1"/>
</dbReference>
<gene>
    <name evidence="9" type="ORF">NE663_09315</name>
</gene>
<name>A0ABT1SN96_9FIRM</name>
<dbReference type="RefSeq" id="WP_178200707.1">
    <property type="nucleotide sequence ID" value="NZ_JANGCH010000015.1"/>
</dbReference>
<dbReference type="SUPFAM" id="SSF55804">
    <property type="entry name" value="Phoshotransferase/anion transport protein"/>
    <property type="match status" value="1"/>
</dbReference>
<evidence type="ECO:0000313" key="10">
    <source>
        <dbReference type="Proteomes" id="UP001524435"/>
    </source>
</evidence>
<dbReference type="InterPro" id="IPR013011">
    <property type="entry name" value="PTS_EIIB_2"/>
</dbReference>
<dbReference type="Gene3D" id="1.10.1790.10">
    <property type="entry name" value="PRD domain"/>
    <property type="match status" value="1"/>
</dbReference>
<organism evidence="9 10">
    <name type="scientific">Massilicoli timonensis</name>
    <dbReference type="NCBI Taxonomy" id="2015901"/>
    <lineage>
        <taxon>Bacteria</taxon>
        <taxon>Bacillati</taxon>
        <taxon>Bacillota</taxon>
        <taxon>Erysipelotrichia</taxon>
        <taxon>Erysipelotrichales</taxon>
        <taxon>Erysipelotrichaceae</taxon>
        <taxon>Massilicoli</taxon>
    </lineage>
</organism>
<dbReference type="Proteomes" id="UP001524435">
    <property type="component" value="Unassembled WGS sequence"/>
</dbReference>